<dbReference type="InterPro" id="IPR029055">
    <property type="entry name" value="Ntn_hydrolases_N"/>
</dbReference>
<dbReference type="InterPro" id="IPR016050">
    <property type="entry name" value="Proteasome_bsu_CS"/>
</dbReference>
<dbReference type="PANTHER" id="PTHR32194:SF15">
    <property type="entry name" value="PROTEASOME SUBUNIT BETA"/>
    <property type="match status" value="1"/>
</dbReference>
<evidence type="ECO:0000256" key="2">
    <source>
        <dbReference type="ARBA" id="ARBA00004123"/>
    </source>
</evidence>
<dbReference type="SUPFAM" id="SSF56235">
    <property type="entry name" value="N-terminal nucleophile aminohydrolases (Ntn hydrolases)"/>
    <property type="match status" value="1"/>
</dbReference>
<feature type="compositionally biased region" description="Basic and acidic residues" evidence="9">
    <location>
        <begin position="39"/>
        <end position="51"/>
    </location>
</feature>
<name>A0ABN9MLI1_9NEOB</name>
<keyword evidence="5" id="KW-0645">Protease</keyword>
<evidence type="ECO:0000256" key="4">
    <source>
        <dbReference type="ARBA" id="ARBA00022490"/>
    </source>
</evidence>
<organism evidence="10 11">
    <name type="scientific">Ranitomeya imitator</name>
    <name type="common">mimic poison frog</name>
    <dbReference type="NCBI Taxonomy" id="111125"/>
    <lineage>
        <taxon>Eukaryota</taxon>
        <taxon>Metazoa</taxon>
        <taxon>Chordata</taxon>
        <taxon>Craniata</taxon>
        <taxon>Vertebrata</taxon>
        <taxon>Euteleostomi</taxon>
        <taxon>Amphibia</taxon>
        <taxon>Batrachia</taxon>
        <taxon>Anura</taxon>
        <taxon>Neobatrachia</taxon>
        <taxon>Hyloidea</taxon>
        <taxon>Dendrobatidae</taxon>
        <taxon>Dendrobatinae</taxon>
        <taxon>Ranitomeya</taxon>
    </lineage>
</organism>
<keyword evidence="6" id="KW-0888">Threonine protease</keyword>
<gene>
    <name evidence="10" type="ORF">RIMI_LOCUS22361291</name>
</gene>
<dbReference type="PROSITE" id="PS00854">
    <property type="entry name" value="PROTEASOME_BETA_1"/>
    <property type="match status" value="1"/>
</dbReference>
<reference evidence="10" key="1">
    <citation type="submission" date="2023-07" db="EMBL/GenBank/DDBJ databases">
        <authorList>
            <person name="Stuckert A."/>
        </authorList>
    </citation>
    <scope>NUCLEOTIDE SEQUENCE</scope>
</reference>
<evidence type="ECO:0000256" key="8">
    <source>
        <dbReference type="ARBA" id="ARBA00022942"/>
    </source>
</evidence>
<keyword evidence="8" id="KW-0647">Proteasome</keyword>
<evidence type="ECO:0000256" key="9">
    <source>
        <dbReference type="SAM" id="MobiDB-lite"/>
    </source>
</evidence>
<evidence type="ECO:0000256" key="1">
    <source>
        <dbReference type="ARBA" id="ARBA00001198"/>
    </source>
</evidence>
<evidence type="ECO:0000256" key="6">
    <source>
        <dbReference type="ARBA" id="ARBA00022698"/>
    </source>
</evidence>
<dbReference type="PANTHER" id="PTHR32194">
    <property type="entry name" value="METALLOPROTEASE TLDD"/>
    <property type="match status" value="1"/>
</dbReference>
<proteinExistence type="predicted"/>
<feature type="region of interest" description="Disordered" evidence="9">
    <location>
        <begin position="1"/>
        <end position="94"/>
    </location>
</feature>
<dbReference type="InterPro" id="IPR023333">
    <property type="entry name" value="Proteasome_suB-type"/>
</dbReference>
<dbReference type="InterPro" id="IPR000243">
    <property type="entry name" value="Pept_T1A_subB"/>
</dbReference>
<dbReference type="Proteomes" id="UP001176940">
    <property type="component" value="Unassembled WGS sequence"/>
</dbReference>
<comment type="caution">
    <text evidence="10">The sequence shown here is derived from an EMBL/GenBank/DDBJ whole genome shotgun (WGS) entry which is preliminary data.</text>
</comment>
<dbReference type="EC" id="3.4.25.1" evidence="3"/>
<dbReference type="EMBL" id="CAUEEQ010078468">
    <property type="protein sequence ID" value="CAJ0967639.1"/>
    <property type="molecule type" value="Genomic_DNA"/>
</dbReference>
<accession>A0ABN9MLI1</accession>
<evidence type="ECO:0000313" key="11">
    <source>
        <dbReference type="Proteomes" id="UP001176940"/>
    </source>
</evidence>
<dbReference type="PROSITE" id="PS51476">
    <property type="entry name" value="PROTEASOME_BETA_2"/>
    <property type="match status" value="1"/>
</dbReference>
<dbReference type="Gene3D" id="3.60.20.10">
    <property type="entry name" value="Glutamine Phosphoribosylpyrophosphate, subunit 1, domain 1"/>
    <property type="match status" value="1"/>
</dbReference>
<evidence type="ECO:0000256" key="5">
    <source>
        <dbReference type="ARBA" id="ARBA00022670"/>
    </source>
</evidence>
<dbReference type="Pfam" id="PF00227">
    <property type="entry name" value="Proteasome"/>
    <property type="match status" value="1"/>
</dbReference>
<comment type="subcellular location">
    <subcellularLocation>
        <location evidence="2">Nucleus</location>
    </subcellularLocation>
</comment>
<keyword evidence="7" id="KW-0378">Hydrolase</keyword>
<protein>
    <recommendedName>
        <fullName evidence="3">proteasome endopeptidase complex</fullName>
        <ecNumber evidence="3">3.4.25.1</ecNumber>
    </recommendedName>
</protein>
<evidence type="ECO:0000256" key="7">
    <source>
        <dbReference type="ARBA" id="ARBA00022801"/>
    </source>
</evidence>
<sequence length="413" mass="44609">MGHPGLGPFTKCRQSPGSIGDRCSSIGQHPPAPAAMETQAEHRAAAPDTRSRTAGPSRSTAKHRRHQQSIGQQRQSPAALPDTPSSQPVACRITPLLPPPAATLGPRFTAATTPAVINIAGTVPTLEDSLDDMALQSVCGWDATISTQHLSHKLNWTPSYNLAYSPNFLQTLQGSSSPHRDSGPPPPAHGTTTLAFLYAEGVAVATDSRSSAGKLVCSPDSRKAFLIHSHLLATTSGSSADCQFFGRALARECKLYKVRNGYMPSVKGAARMLSVLMMPFRGTDICAAVTLCGWDRNGPCICYVYNDGTRLCSDIISVGSGSPYAYSIIDGGYRPGMEEEEARHLARRAVCHAGRRDAYSGGFVDIYWVRKGGCERDPREDQVQLYAKMEQEEKDMMECKNKMKTEEQSHPSV</sequence>
<comment type="catalytic activity">
    <reaction evidence="1">
        <text>Cleavage of peptide bonds with very broad specificity.</text>
        <dbReference type="EC" id="3.4.25.1"/>
    </reaction>
</comment>
<evidence type="ECO:0000256" key="3">
    <source>
        <dbReference type="ARBA" id="ARBA00012039"/>
    </source>
</evidence>
<keyword evidence="11" id="KW-1185">Reference proteome</keyword>
<evidence type="ECO:0000313" key="10">
    <source>
        <dbReference type="EMBL" id="CAJ0967639.1"/>
    </source>
</evidence>
<keyword evidence="4" id="KW-0963">Cytoplasm</keyword>
<dbReference type="InterPro" id="IPR001353">
    <property type="entry name" value="Proteasome_sua/b"/>
</dbReference>
<dbReference type="PRINTS" id="PR00141">
    <property type="entry name" value="PROTEASOME"/>
</dbReference>